<dbReference type="Pfam" id="PF13588">
    <property type="entry name" value="HSDR_N_2"/>
    <property type="match status" value="1"/>
</dbReference>
<protein>
    <recommendedName>
        <fullName evidence="1">Type I restriction enzyme R protein N-terminal domain-containing protein</fullName>
    </recommendedName>
</protein>
<reference evidence="2 3" key="1">
    <citation type="submission" date="2015-09" db="EMBL/GenBank/DDBJ databases">
        <authorList>
            <consortium name="Pathogen Informatics"/>
        </authorList>
    </citation>
    <scope>NUCLEOTIDE SEQUENCE [LARGE SCALE GENOMIC DNA]</scope>
    <source>
        <strain evidence="2 3">2789STDY5834880</strain>
    </source>
</reference>
<evidence type="ECO:0000313" key="3">
    <source>
        <dbReference type="Proteomes" id="UP000095657"/>
    </source>
</evidence>
<dbReference type="EMBL" id="CZAI01000003">
    <property type="protein sequence ID" value="CUP21339.1"/>
    <property type="molecule type" value="Genomic_DNA"/>
</dbReference>
<feature type="domain" description="Type I restriction enzyme R protein N-terminal" evidence="1">
    <location>
        <begin position="35"/>
        <end position="144"/>
    </location>
</feature>
<dbReference type="RefSeq" id="WP_055171362.1">
    <property type="nucleotide sequence ID" value="NZ_CAXSSI010000007.1"/>
</dbReference>
<dbReference type="STRING" id="47678.ERS852494_01776"/>
<dbReference type="InterPro" id="IPR029464">
    <property type="entry name" value="HSDR_N"/>
</dbReference>
<proteinExistence type="predicted"/>
<dbReference type="AlphaFoldDB" id="A0A174LIQ6"/>
<name>A0A174LIQ6_9BACE</name>
<sequence length="149" mass="17689">MLSLNLPVFDTKINVRNGKNVIFDVIRKRYVALTPEEWVRQHFVHFLIVHKGYPTALLANEVMVKLNGTTKRCDTVLYRRDLSARMIVEYKAPHIEITQTVFDQITRYNMVLKVDYLIVSNGMQHYCCRMDYEHQSYIFLQDIPDYNNL</sequence>
<gene>
    <name evidence="2" type="ORF">ERS852494_01776</name>
</gene>
<organism evidence="2 3">
    <name type="scientific">Bacteroides caccae</name>
    <dbReference type="NCBI Taxonomy" id="47678"/>
    <lineage>
        <taxon>Bacteria</taxon>
        <taxon>Pseudomonadati</taxon>
        <taxon>Bacteroidota</taxon>
        <taxon>Bacteroidia</taxon>
        <taxon>Bacteroidales</taxon>
        <taxon>Bacteroidaceae</taxon>
        <taxon>Bacteroides</taxon>
    </lineage>
</organism>
<evidence type="ECO:0000259" key="1">
    <source>
        <dbReference type="Pfam" id="PF13588"/>
    </source>
</evidence>
<evidence type="ECO:0000313" key="2">
    <source>
        <dbReference type="EMBL" id="CUP21339.1"/>
    </source>
</evidence>
<accession>A0A174LIQ6</accession>
<dbReference type="Proteomes" id="UP000095657">
    <property type="component" value="Unassembled WGS sequence"/>
</dbReference>